<dbReference type="EMBL" id="CP018791">
    <property type="protein sequence ID" value="ARR02687.1"/>
    <property type="molecule type" value="Genomic_DNA"/>
</dbReference>
<evidence type="ECO:0000256" key="1">
    <source>
        <dbReference type="SAM" id="MobiDB-lite"/>
    </source>
</evidence>
<dbReference type="Proteomes" id="UP000194265">
    <property type="component" value="Chromosome"/>
</dbReference>
<accession>A0A1X9T2D4</accession>
<reference evidence="2 3" key="1">
    <citation type="journal article" date="2017" name="Genome Biol. Evol.">
        <title>Comparative Genomic Analysis Identifies a Campylobacter Clade Deficient in Selenium Metabolism.</title>
        <authorList>
            <person name="Miller W.G."/>
            <person name="Yee E."/>
            <person name="Lopes B.S."/>
            <person name="Chapman M.H."/>
            <person name="Huynh S."/>
            <person name="Bono J.L."/>
            <person name="Parker C.T."/>
            <person name="Strachan N.J.C."/>
            <person name="Forbes K.J."/>
        </authorList>
    </citation>
    <scope>NUCLEOTIDE SEQUENCE [LARGE SCALE GENOMIC DNA]</scope>
    <source>
        <strain evidence="2 3">RM8964</strain>
    </source>
</reference>
<proteinExistence type="predicted"/>
<feature type="region of interest" description="Disordered" evidence="1">
    <location>
        <begin position="995"/>
        <end position="1021"/>
    </location>
</feature>
<sequence>MGTKKLTVIATSSASLESIENSVISVVNQRRAKDQANNYIGDVFAVQHKAQFYVVDDDFISTIKSDGNILKTDYVTSTKLGEELAKIPSSGTVTLDENRINELIDNKITTLDLDSKANVADVYTKSEVDEKVATVSAGGNVNLDGYATKEEVNNKVTQSIIVDKGEARIENEVTGGGAKFLGETYNSFAGVNDGGDNVYALMYARNKAKLGTRLWLNPNGAYYSKNSSTYESIEDNEIVTKKDIANLQASVDLSRYTTTDQLNLALSGKADKVMVDGLVTKIEVNEEIAKLATKDEITPINEKIVVIEESIEGLASKDEIVVLATKEEVTNSLATKVDSSVISILATKDELSNKVDRSELDTKANSSDILNLATKAELGNYALKSEIPTGVTVDDEQVARAVNENSKIQELSSAVANMASNLQGATYSQVVATMKYCGYDVPSDLTIYDPYNLKDRNGNVNLTLEIDSTYNNSYATLQNLKLIGSDGKVYIMAKYYNPSLTSATLYFVEKENVPKLDSEVEKVESNYEKQEDEIVVNIRTTSTYAGGYDAYRIGLDENSGWCSAGNAVGERVEISIKDFIPAEISVRTGYEDSTHLITKCDFILSCGELVGESLIPNEDNKRRDMVISLQDIDVNSKGEGFVELAKAWNIAPIAYVPNYSIGSIANLVDTISSENPFVFSFRGLDIQYDSYGTGVSNVEFFNESGERLYPKYAYLSSRDDEATYILTPREDEKITELATAPENYVLLEGEKKVIAIRHSEQYSSSYGFEEFLLYTAPSNYDHEYLVGNNGNGLVDVEFRCDFVPSKLQYIQSPYGHGKATGYEAVVDGLQVATAMYAGGTYDYEVLDFYNARVKIPKGSFNLDYEAVNRSDMGSEFNNNQSKVSIDINKLTSTITVTGDINNLQTYASSNPNQGSHKWVGIGIKTGFDSVEGISVNGSVLDKSYDETAKVNGLSGGSFVFWFKADTDGSGRTLSLSKDGISKDIKVVFKQVDTPVDTQGSSTVSPTSPLPDGESTNNQNFSDIIVME</sequence>
<dbReference type="RefSeq" id="WP_086333933.1">
    <property type="nucleotide sequence ID" value="NZ_CP018791.1"/>
</dbReference>
<organism evidence="2 3">
    <name type="scientific">Campylobacter vicugnae</name>
    <dbReference type="NCBI Taxonomy" id="1660076"/>
    <lineage>
        <taxon>Bacteria</taxon>
        <taxon>Pseudomonadati</taxon>
        <taxon>Campylobacterota</taxon>
        <taxon>Epsilonproteobacteria</taxon>
        <taxon>Campylobacterales</taxon>
        <taxon>Campylobacteraceae</taxon>
        <taxon>Campylobacter</taxon>
    </lineage>
</organism>
<evidence type="ECO:0000313" key="2">
    <source>
        <dbReference type="EMBL" id="ARR02687.1"/>
    </source>
</evidence>
<dbReference type="AlphaFoldDB" id="A0A1X9T2D4"/>
<protein>
    <submittedName>
        <fullName evidence="2">Uncharacterized protein</fullName>
    </submittedName>
</protein>
<dbReference type="OrthoDB" id="10002185at2"/>
<gene>
    <name evidence="2" type="ORF">CVIC8964_1298</name>
</gene>
<dbReference type="STRING" id="1660074.CVIC8964_1298"/>
<name>A0A1X9T2D4_9BACT</name>
<evidence type="ECO:0000313" key="3">
    <source>
        <dbReference type="Proteomes" id="UP000194265"/>
    </source>
</evidence>
<feature type="compositionally biased region" description="Polar residues" evidence="1">
    <location>
        <begin position="995"/>
        <end position="1006"/>
    </location>
</feature>